<feature type="region of interest" description="Disordered" evidence="1">
    <location>
        <begin position="90"/>
        <end position="112"/>
    </location>
</feature>
<evidence type="ECO:0000313" key="2">
    <source>
        <dbReference type="EnsemblPlants" id="AUR62033504-RA:cds"/>
    </source>
</evidence>
<dbReference type="AlphaFoldDB" id="A0A803MQF3"/>
<reference evidence="2" key="1">
    <citation type="journal article" date="2017" name="Nature">
        <title>The genome of Chenopodium quinoa.</title>
        <authorList>
            <person name="Jarvis D.E."/>
            <person name="Ho Y.S."/>
            <person name="Lightfoot D.J."/>
            <person name="Schmoeckel S.M."/>
            <person name="Li B."/>
            <person name="Borm T.J.A."/>
            <person name="Ohyanagi H."/>
            <person name="Mineta K."/>
            <person name="Michell C.T."/>
            <person name="Saber N."/>
            <person name="Kharbatia N.M."/>
            <person name="Rupper R.R."/>
            <person name="Sharp A.R."/>
            <person name="Dally N."/>
            <person name="Boughton B.A."/>
            <person name="Woo Y.H."/>
            <person name="Gao G."/>
            <person name="Schijlen E.G.W.M."/>
            <person name="Guo X."/>
            <person name="Momin A.A."/>
            <person name="Negrao S."/>
            <person name="Al-Babili S."/>
            <person name="Gehring C."/>
            <person name="Roessner U."/>
            <person name="Jung C."/>
            <person name="Murphy K."/>
            <person name="Arold S.T."/>
            <person name="Gojobori T."/>
            <person name="van der Linden C.G."/>
            <person name="van Loo E.N."/>
            <person name="Jellen E.N."/>
            <person name="Maughan P.J."/>
            <person name="Tester M."/>
        </authorList>
    </citation>
    <scope>NUCLEOTIDE SEQUENCE [LARGE SCALE GENOMIC DNA]</scope>
    <source>
        <strain evidence="2">cv. PI 614886</strain>
    </source>
</reference>
<accession>A0A803MQF3</accession>
<keyword evidence="3" id="KW-1185">Reference proteome</keyword>
<reference evidence="2" key="2">
    <citation type="submission" date="2021-03" db="UniProtKB">
        <authorList>
            <consortium name="EnsemblPlants"/>
        </authorList>
    </citation>
    <scope>IDENTIFICATION</scope>
</reference>
<evidence type="ECO:0000313" key="3">
    <source>
        <dbReference type="Proteomes" id="UP000596660"/>
    </source>
</evidence>
<dbReference type="EnsemblPlants" id="AUR62033504-RA">
    <property type="protein sequence ID" value="AUR62033504-RA:cds"/>
    <property type="gene ID" value="AUR62033504"/>
</dbReference>
<dbReference type="Proteomes" id="UP000596660">
    <property type="component" value="Unplaced"/>
</dbReference>
<proteinExistence type="predicted"/>
<feature type="compositionally biased region" description="Low complexity" evidence="1">
    <location>
        <begin position="100"/>
        <end position="110"/>
    </location>
</feature>
<protein>
    <submittedName>
        <fullName evidence="2">Uncharacterized protein</fullName>
    </submittedName>
</protein>
<dbReference type="Gramene" id="AUR62033504-RA">
    <property type="protein sequence ID" value="AUR62033504-RA:cds"/>
    <property type="gene ID" value="AUR62033504"/>
</dbReference>
<evidence type="ECO:0000256" key="1">
    <source>
        <dbReference type="SAM" id="MobiDB-lite"/>
    </source>
</evidence>
<name>A0A803MQF3_CHEQI</name>
<organism evidence="2 3">
    <name type="scientific">Chenopodium quinoa</name>
    <name type="common">Quinoa</name>
    <dbReference type="NCBI Taxonomy" id="63459"/>
    <lineage>
        <taxon>Eukaryota</taxon>
        <taxon>Viridiplantae</taxon>
        <taxon>Streptophyta</taxon>
        <taxon>Embryophyta</taxon>
        <taxon>Tracheophyta</taxon>
        <taxon>Spermatophyta</taxon>
        <taxon>Magnoliopsida</taxon>
        <taxon>eudicotyledons</taxon>
        <taxon>Gunneridae</taxon>
        <taxon>Pentapetalae</taxon>
        <taxon>Caryophyllales</taxon>
        <taxon>Chenopodiaceae</taxon>
        <taxon>Chenopodioideae</taxon>
        <taxon>Atripliceae</taxon>
        <taxon>Chenopodium</taxon>
    </lineage>
</organism>
<feature type="compositionally biased region" description="Acidic residues" evidence="1">
    <location>
        <begin position="66"/>
        <end position="83"/>
    </location>
</feature>
<feature type="region of interest" description="Disordered" evidence="1">
    <location>
        <begin position="65"/>
        <end position="84"/>
    </location>
</feature>
<sequence length="200" mass="22285">MKRSRPKVSASKNQLTEYELQQLQKLKFNAERMEALGSASVSNKILEQKTKALFCPSALQNCTLENENDDSTSEYDGENEVETDNIMADNLTSGKRKASKQVSKQVNKSSLRPKTMADVVEVNSHKKHAVDEVQNILSLKVARVQDQCIQKKQQVISEKKGSKQAFGSPGPMSAYLEFRKKQKENNEAFVATTSPSCSVP</sequence>